<dbReference type="CTD" id="108698783"/>
<organism evidence="2 3">
    <name type="scientific">Xenopus laevis</name>
    <name type="common">African clawed frog</name>
    <dbReference type="NCBI Taxonomy" id="8355"/>
    <lineage>
        <taxon>Eukaryota</taxon>
        <taxon>Metazoa</taxon>
        <taxon>Chordata</taxon>
        <taxon>Craniata</taxon>
        <taxon>Vertebrata</taxon>
        <taxon>Euteleostomi</taxon>
        <taxon>Amphibia</taxon>
        <taxon>Batrachia</taxon>
        <taxon>Anura</taxon>
        <taxon>Pipoidea</taxon>
        <taxon>Pipidae</taxon>
        <taxon>Xenopodinae</taxon>
        <taxon>Xenopus</taxon>
        <taxon>Xenopus</taxon>
    </lineage>
</organism>
<dbReference type="PANTHER" id="PTHR16116">
    <property type="entry name" value="ZINC FINGER PROTEIN 839"/>
    <property type="match status" value="1"/>
</dbReference>
<dbReference type="RefSeq" id="XP_018086058.1">
    <property type="nucleotide sequence ID" value="XM_018230569.2"/>
</dbReference>
<dbReference type="InterPro" id="IPR031885">
    <property type="entry name" value="DUF4764"/>
</dbReference>
<dbReference type="PANTHER" id="PTHR16116:SF5">
    <property type="entry name" value="ZINC FINGER PROTEIN 839"/>
    <property type="match status" value="1"/>
</dbReference>
<gene>
    <name evidence="3 4" type="primary">znf839.L</name>
</gene>
<protein>
    <submittedName>
        <fullName evidence="3">Uncharacterized protein znf839.L isoform X1</fullName>
    </submittedName>
</protein>
<dbReference type="Proteomes" id="UP000186698">
    <property type="component" value="Chromosome 8L"/>
</dbReference>
<evidence type="ECO:0000313" key="4">
    <source>
        <dbReference type="Xenbase" id="XB-GENE-6488032"/>
    </source>
</evidence>
<dbReference type="InterPro" id="IPR039946">
    <property type="entry name" value="ZN839"/>
</dbReference>
<dbReference type="OMA" id="KSIQLEM"/>
<evidence type="ECO:0000313" key="3">
    <source>
        <dbReference type="RefSeq" id="XP_018086058.1"/>
    </source>
</evidence>
<feature type="region of interest" description="Disordered" evidence="1">
    <location>
        <begin position="517"/>
        <end position="554"/>
    </location>
</feature>
<dbReference type="GeneID" id="108698783"/>
<dbReference type="OrthoDB" id="5981545at2759"/>
<dbReference type="Xenbase" id="XB-GENE-6488032">
    <property type="gene designation" value="znf839.L"/>
</dbReference>
<proteinExistence type="predicted"/>
<dbReference type="Pfam" id="PF15961">
    <property type="entry name" value="DUF4764"/>
    <property type="match status" value="1"/>
</dbReference>
<dbReference type="Bgee" id="108698783">
    <property type="expression patterns" value="Expressed in blastula and 19 other cell types or tissues"/>
</dbReference>
<dbReference type="PROSITE" id="PS50157">
    <property type="entry name" value="ZINC_FINGER_C2H2_2"/>
    <property type="match status" value="1"/>
</dbReference>
<dbReference type="STRING" id="8355.A0A1L8F9Z4"/>
<keyword evidence="2" id="KW-1185">Reference proteome</keyword>
<feature type="region of interest" description="Disordered" evidence="1">
    <location>
        <begin position="231"/>
        <end position="302"/>
    </location>
</feature>
<dbReference type="AlphaFoldDB" id="A0A1L8F9Z4"/>
<dbReference type="AGR" id="Xenbase:XB-GENE-6488032"/>
<dbReference type="PaxDb" id="8355-A0A1L8F9Z4"/>
<evidence type="ECO:0000313" key="2">
    <source>
        <dbReference type="Proteomes" id="UP000186698"/>
    </source>
</evidence>
<accession>A0A1L8F9Z4</accession>
<evidence type="ECO:0000256" key="1">
    <source>
        <dbReference type="SAM" id="MobiDB-lite"/>
    </source>
</evidence>
<feature type="compositionally biased region" description="Basic residues" evidence="1">
    <location>
        <begin position="242"/>
        <end position="257"/>
    </location>
</feature>
<feature type="compositionally biased region" description="Basic and acidic residues" evidence="1">
    <location>
        <begin position="523"/>
        <end position="539"/>
    </location>
</feature>
<dbReference type="InterPro" id="IPR013087">
    <property type="entry name" value="Znf_C2H2_type"/>
</dbReference>
<dbReference type="KEGG" id="xla:108698783"/>
<feature type="compositionally biased region" description="Acidic residues" evidence="1">
    <location>
        <begin position="284"/>
        <end position="295"/>
    </location>
</feature>
<sequence length="809" mass="89485">MESMADQQHYSIATELAPGPEEECGYLHVQLGSEVVAEKSLTQCFTDEVVGDMTQAAEVYYLQPDGSLLQGSEIVKDAALVRSSLNITKGSPTIKDAARQLQTAAQHVALGELNQSSLPRQLLKSIQLEMPSVQQLKTADQAVDQETQIQVNLHSQNSNLRVFQLKTRAEHGEIKHGLDSAIQILVQQPHFSETLKAKDTNKDTNKKTVNPVTLLKSQNYSVSVAKNMSKKKVSCNPEKLQKKDKCKKSKIKTRSGRISRPPMHKAKDYKFIKTGTLAHSSPSDSDDYSELSGEDEDRKTEHVSFASQSFTVKHTLFQCETCEKSYMGKGGLLRHYRLYPFHGQMQSSEINVSMPPGNEAEKRLFDTQKSKPSHLSKGPVSRGRPRRTGRCAARLGRPKKSLNSISSYSDIQLKTAKFKEFLQQYEEGDLKELVLPCLTKFVSVYDFLLSKVEDDQPGKSSFPFIYKEFEQLHSMVKLLAQEYVANTLESAEVPLEIKDYKVAESLGIKGDITGKYPSTDLTSESKTRSETKQKHKPECSDEEMLPPAKIPRMEGNVNESMNEGGIGEKFSSITDANGKCCHPDSTAMPSSDYWIKAVSPDTSESSLKSQVNCSLQEIVKDAVGTHINDFEDPVSSKDSGNSLIDPGLSECFLSNVTHTSILDLAVCEQDKSGLLFHGEVHTDPVNNPVTTEAITSEETVCLNESETEMLEAFQDEHAAQLLQTNIINIQASCIDGKCTVEHDNADQSGMSLTCGADAIVLPEQTIPPNTEGVDLSNYEYQAESIILTNTGTTTMHIEPIDTMLQMETN</sequence>
<name>A0A1L8F9Z4_XENLA</name>
<reference evidence="3" key="1">
    <citation type="submission" date="2025-08" db="UniProtKB">
        <authorList>
            <consortium name="RefSeq"/>
        </authorList>
    </citation>
    <scope>IDENTIFICATION</scope>
    <source>
        <strain evidence="3">J_2021</strain>
        <tissue evidence="3">Erythrocytes</tissue>
    </source>
</reference>
<feature type="region of interest" description="Disordered" evidence="1">
    <location>
        <begin position="367"/>
        <end position="390"/>
    </location>
</feature>